<proteinExistence type="predicted"/>
<dbReference type="InterPro" id="IPR009594">
    <property type="entry name" value="Tscrpt_reg_HTH_AraC_N"/>
</dbReference>
<keyword evidence="2 5" id="KW-0238">DNA-binding</keyword>
<dbReference type="EMBL" id="FOLE01000002">
    <property type="protein sequence ID" value="SFC02873.1"/>
    <property type="molecule type" value="Genomic_DNA"/>
</dbReference>
<dbReference type="PRINTS" id="PR00032">
    <property type="entry name" value="HTHARAC"/>
</dbReference>
<dbReference type="InterPro" id="IPR020449">
    <property type="entry name" value="Tscrpt_reg_AraC-type_HTH"/>
</dbReference>
<reference evidence="5 6" key="1">
    <citation type="submission" date="2016-10" db="EMBL/GenBank/DDBJ databases">
        <authorList>
            <person name="de Groot N.N."/>
        </authorList>
    </citation>
    <scope>NUCLEOTIDE SEQUENCE [LARGE SCALE GENOMIC DNA]</scope>
    <source>
        <strain evidence="5 6">DSM 6793</strain>
    </source>
</reference>
<keyword evidence="6" id="KW-1185">Reference proteome</keyword>
<sequence>MKAMYSPLLPELTPISELQTLVEHRSVYCLDHYELNIFETHNKSEKVSLVFNDLVITAMLRGKKVMHLPTVSQQPFEYLPGESVIVPGREIMKIDFPEASVDNPTQCLAVAISSEKIKETIDFLNEKFPRAEAHFDWNIDLEQFHLKNSMSISNALDRLIAVSREDVDMKPVLADFTLKELIVRLMQTQASYLFLEQYKRYTTSHRFSFVVDYIKQNIRDKINIKTLSDKACMSEPNFYRTFKREFGITPIEFILAERLKIAKQELAKPQVNVTDAAFRAGFNSVSYFFTAFKRHEGISPSDYKKRIFETPNA</sequence>
<dbReference type="RefSeq" id="WP_245756683.1">
    <property type="nucleotide sequence ID" value="NZ_FOLE01000002.1"/>
</dbReference>
<dbReference type="Pfam" id="PF06719">
    <property type="entry name" value="AraC_N"/>
    <property type="match status" value="1"/>
</dbReference>
<dbReference type="SUPFAM" id="SSF46689">
    <property type="entry name" value="Homeodomain-like"/>
    <property type="match status" value="2"/>
</dbReference>
<dbReference type="PANTHER" id="PTHR43280:SF2">
    <property type="entry name" value="HTH-TYPE TRANSCRIPTIONAL REGULATOR EXSA"/>
    <property type="match status" value="1"/>
</dbReference>
<evidence type="ECO:0000313" key="5">
    <source>
        <dbReference type="EMBL" id="SFC02873.1"/>
    </source>
</evidence>
<dbReference type="GO" id="GO:0043565">
    <property type="term" value="F:sequence-specific DNA binding"/>
    <property type="evidence" value="ECO:0007669"/>
    <property type="project" value="InterPro"/>
</dbReference>
<dbReference type="InterPro" id="IPR018060">
    <property type="entry name" value="HTH_AraC"/>
</dbReference>
<evidence type="ECO:0000259" key="4">
    <source>
        <dbReference type="PROSITE" id="PS01124"/>
    </source>
</evidence>
<protein>
    <submittedName>
        <fullName evidence="5">AraC-type DNA-binding protein</fullName>
    </submittedName>
</protein>
<accession>A0A1I1G0P3</accession>
<dbReference type="InterPro" id="IPR018062">
    <property type="entry name" value="HTH_AraC-typ_CS"/>
</dbReference>
<feature type="domain" description="HTH araC/xylS-type" evidence="4">
    <location>
        <begin position="208"/>
        <end position="306"/>
    </location>
</feature>
<evidence type="ECO:0000313" key="6">
    <source>
        <dbReference type="Proteomes" id="UP000199514"/>
    </source>
</evidence>
<dbReference type="PROSITE" id="PS00041">
    <property type="entry name" value="HTH_ARAC_FAMILY_1"/>
    <property type="match status" value="1"/>
</dbReference>
<dbReference type="GO" id="GO:0003700">
    <property type="term" value="F:DNA-binding transcription factor activity"/>
    <property type="evidence" value="ECO:0007669"/>
    <property type="project" value="InterPro"/>
</dbReference>
<evidence type="ECO:0000256" key="2">
    <source>
        <dbReference type="ARBA" id="ARBA00023125"/>
    </source>
</evidence>
<evidence type="ECO:0000256" key="3">
    <source>
        <dbReference type="ARBA" id="ARBA00023163"/>
    </source>
</evidence>
<dbReference type="Proteomes" id="UP000199514">
    <property type="component" value="Unassembled WGS sequence"/>
</dbReference>
<name>A0A1I1G0P3_9BACT</name>
<dbReference type="SMART" id="SM00342">
    <property type="entry name" value="HTH_ARAC"/>
    <property type="match status" value="1"/>
</dbReference>
<evidence type="ECO:0000256" key="1">
    <source>
        <dbReference type="ARBA" id="ARBA00023015"/>
    </source>
</evidence>
<dbReference type="Pfam" id="PF12833">
    <property type="entry name" value="HTH_18"/>
    <property type="match status" value="1"/>
</dbReference>
<dbReference type="InterPro" id="IPR009057">
    <property type="entry name" value="Homeodomain-like_sf"/>
</dbReference>
<keyword evidence="1" id="KW-0805">Transcription regulation</keyword>
<keyword evidence="3" id="KW-0804">Transcription</keyword>
<dbReference type="PROSITE" id="PS01124">
    <property type="entry name" value="HTH_ARAC_FAMILY_2"/>
    <property type="match status" value="1"/>
</dbReference>
<dbReference type="STRING" id="927664.SAMN05421780_102324"/>
<dbReference type="AlphaFoldDB" id="A0A1I1G0P3"/>
<gene>
    <name evidence="5" type="ORF">SAMN05421780_102324</name>
</gene>
<dbReference type="Gene3D" id="1.10.10.60">
    <property type="entry name" value="Homeodomain-like"/>
    <property type="match status" value="2"/>
</dbReference>
<dbReference type="PANTHER" id="PTHR43280">
    <property type="entry name" value="ARAC-FAMILY TRANSCRIPTIONAL REGULATOR"/>
    <property type="match status" value="1"/>
</dbReference>
<organism evidence="5 6">
    <name type="scientific">Flexibacter flexilis DSM 6793</name>
    <dbReference type="NCBI Taxonomy" id="927664"/>
    <lineage>
        <taxon>Bacteria</taxon>
        <taxon>Pseudomonadati</taxon>
        <taxon>Bacteroidota</taxon>
        <taxon>Cytophagia</taxon>
        <taxon>Cytophagales</taxon>
        <taxon>Flexibacteraceae</taxon>
        <taxon>Flexibacter</taxon>
    </lineage>
</organism>